<organism evidence="2 3">
    <name type="scientific">Rhodotorula toruloides</name>
    <name type="common">Yeast</name>
    <name type="synonym">Rhodosporidium toruloides</name>
    <dbReference type="NCBI Taxonomy" id="5286"/>
    <lineage>
        <taxon>Eukaryota</taxon>
        <taxon>Fungi</taxon>
        <taxon>Dikarya</taxon>
        <taxon>Basidiomycota</taxon>
        <taxon>Pucciniomycotina</taxon>
        <taxon>Microbotryomycetes</taxon>
        <taxon>Sporidiobolales</taxon>
        <taxon>Sporidiobolaceae</taxon>
        <taxon>Rhodotorula</taxon>
    </lineage>
</organism>
<feature type="compositionally biased region" description="Polar residues" evidence="1">
    <location>
        <begin position="629"/>
        <end position="653"/>
    </location>
</feature>
<feature type="region of interest" description="Disordered" evidence="1">
    <location>
        <begin position="822"/>
        <end position="853"/>
    </location>
</feature>
<reference evidence="2 3" key="1">
    <citation type="journal article" date="2018" name="Elife">
        <title>Functional genomics of lipid metabolism in the oleaginous yeast Rhodosporidium toruloides.</title>
        <authorList>
            <person name="Coradetti S.T."/>
            <person name="Pinel D."/>
            <person name="Geiselman G."/>
            <person name="Ito M."/>
            <person name="Mondo S."/>
            <person name="Reilly M.C."/>
            <person name="Cheng Y.F."/>
            <person name="Bauer S."/>
            <person name="Grigoriev I."/>
            <person name="Gladden J.M."/>
            <person name="Simmons B.A."/>
            <person name="Brem R."/>
            <person name="Arkin A.P."/>
            <person name="Skerker J.M."/>
        </authorList>
    </citation>
    <scope>NUCLEOTIDE SEQUENCE [LARGE SCALE GENOMIC DNA]</scope>
    <source>
        <strain evidence="2 3">NBRC 0880</strain>
    </source>
</reference>
<feature type="compositionally biased region" description="Basic and acidic residues" evidence="1">
    <location>
        <begin position="940"/>
        <end position="991"/>
    </location>
</feature>
<feature type="region of interest" description="Disordered" evidence="1">
    <location>
        <begin position="1"/>
        <end position="42"/>
    </location>
</feature>
<feature type="compositionally biased region" description="Polar residues" evidence="1">
    <location>
        <begin position="1283"/>
        <end position="1292"/>
    </location>
</feature>
<feature type="compositionally biased region" description="Polar residues" evidence="1">
    <location>
        <begin position="1363"/>
        <end position="1374"/>
    </location>
</feature>
<feature type="compositionally biased region" description="Polar residues" evidence="1">
    <location>
        <begin position="1145"/>
        <end position="1154"/>
    </location>
</feature>
<dbReference type="InterPro" id="IPR053060">
    <property type="entry name" value="Cytokinesis_Signaling_Reg"/>
</dbReference>
<feature type="region of interest" description="Disordered" evidence="1">
    <location>
        <begin position="1119"/>
        <end position="1167"/>
    </location>
</feature>
<gene>
    <name evidence="2" type="ORF">AAT19DRAFT_13672</name>
</gene>
<dbReference type="PANTHER" id="PTHR36419">
    <property type="entry name" value="ARRESTIN FAMILY PROTEIN 1"/>
    <property type="match status" value="1"/>
</dbReference>
<feature type="region of interest" description="Disordered" evidence="1">
    <location>
        <begin position="142"/>
        <end position="168"/>
    </location>
</feature>
<feature type="compositionally biased region" description="Polar residues" evidence="1">
    <location>
        <begin position="747"/>
        <end position="766"/>
    </location>
</feature>
<feature type="compositionally biased region" description="Basic and acidic residues" evidence="1">
    <location>
        <begin position="881"/>
        <end position="933"/>
    </location>
</feature>
<feature type="region of interest" description="Disordered" evidence="1">
    <location>
        <begin position="1044"/>
        <end position="1069"/>
    </location>
</feature>
<dbReference type="EMBL" id="LCTV02000004">
    <property type="protein sequence ID" value="PRQ75615.1"/>
    <property type="molecule type" value="Genomic_DNA"/>
</dbReference>
<feature type="compositionally biased region" description="Pro residues" evidence="1">
    <location>
        <begin position="1413"/>
        <end position="1431"/>
    </location>
</feature>
<proteinExistence type="predicted"/>
<evidence type="ECO:0008006" key="4">
    <source>
        <dbReference type="Google" id="ProtNLM"/>
    </source>
</evidence>
<feature type="region of interest" description="Disordered" evidence="1">
    <location>
        <begin position="682"/>
        <end position="768"/>
    </location>
</feature>
<dbReference type="Proteomes" id="UP000239560">
    <property type="component" value="Unassembled WGS sequence"/>
</dbReference>
<accession>A0A2T0AC91</accession>
<feature type="compositionally biased region" description="Acidic residues" evidence="1">
    <location>
        <begin position="159"/>
        <end position="168"/>
    </location>
</feature>
<sequence>MSKDQPRITLRPPPHRDYLQGYPGIPASSPSDPAPPLDPLLPLSLIHRPQAHLTGTVEIRSPSKGGPIRAKWLSVELEKIETVPPPPNAGSSGKGAASDAKFVELIGIGPSHTWTAGQGGDGAELTTTISRHEVLSTPRKKGLKGLLGRNKDKDSYPVADEDSEDDGYDVIPDGNYPFKIAVPEGLPPSVEVDSKYRGIAYQLVASLAIKPKKGLLKTASKPTVLTSSASILLHKGDILPSWPIYEPLLPLPLPAGLPWADEHTIGETREGRLAIRMGEASGGEVWIKATREKAAYGPGDLVQVFVQVGWGGVNSIRVSRCVSFDLWCSQRNTLICRSVDFLQLTRLDFVLRETLTYRYPSPANPSYIVRAPPKVTSIITANASVSPDPNNDPSAFAVLYQNEPVSFAMSGIVPTSHSRVTVRTAKHLDVAYHLKIRAMIEGGDEVSIDNWPVVLGNVPSRQAKGVINDIGWVEGLCDRPGPRDVPAPVAMEQPAVVQMARPTLVSLNSSDRQTVQPTLSTPQNLPPPPPPVEEKSRLPSPMPSTASYGDEKARLLANSPYGGSSSGGGSTAPLHVTNPTPVSPRTYGSATPPPPLPSTAAAQSSFVPSPTAEEEKRRYYEQATRSRDILQSSLRASQDSHQRPSSIATNGTRDGSLGFSPVSLEDSGPVLLQKAMLVHRPEASPIPRGSPYGGVESGSYGAETPLSTGALAPPTRSNTIMALSGSEVSSIPPSVPPPAPIIPSDSLQVPASSGSTSFLGRSLTSAESEKRRLFLEAKEIARRRQEEARLELERQNRALAELEFEEAQNAFEEKLIVEAELERQEEERRKKEEYAAQQRERIRQEEERWRIEEEERRAKALAELEDKRRRAEQALQEELRRFEEQQRAEERARAEEIERQLDDRKREDEMKRQRAEEMRRLDEEREREEEARRMAAQRKAAFERERAEQERRRREAEAERAAQEEVARQRRLAEEQERAAQEEAARQRRIADEQEFARRRMEEERLAAEAEHQRLLLAEEQARRAQAEEDARRADLARIQAAQQPAYPAANGHQPAAHAHQPQHYGAGLTRTPSVASFAPSLSAAQATADVYAQAIAQQATLQEEKAAYLRQLRMREEERRAHLASPDLGGRSATLPASSLPHPQAQNPATTVPQGFPSGRVFPSRHPQVVSHDSYAYNTPSRQNSYSASMVSSVAPTTVISSAPPPMPPLPQPETTEAVPPPQPVREEVPPPTSTYKTAAEEKEELAARRRAEEARAQQAASAPPPQPEDDDMPPSYPAGATGQQGSTRTAAQEKAELDRYYQAKAAVQQAQTAPPPPEPRLATNGFDRSPLATPVPLYQPAPALQPVYPSNLLGSAPPSEPSHQQQGSTPSESSHEVHRDPSIAAGKRVQRSTSSSYGESAPGMTFSPSAPSAPQPPAHGYDTPPPPPQHAQYNQAGDPRQDALGGVEFGSFGVDSFPEFADLSSQLAAINAARQ</sequence>
<dbReference type="GO" id="GO:0000935">
    <property type="term" value="C:division septum"/>
    <property type="evidence" value="ECO:0007669"/>
    <property type="project" value="TreeGrafter"/>
</dbReference>
<feature type="region of interest" description="Disordered" evidence="1">
    <location>
        <begin position="1200"/>
        <end position="1457"/>
    </location>
</feature>
<protein>
    <recommendedName>
        <fullName evidence="4">Arrestin C-terminal-like domain-containing protein</fullName>
    </recommendedName>
</protein>
<evidence type="ECO:0000313" key="2">
    <source>
        <dbReference type="EMBL" id="PRQ75615.1"/>
    </source>
</evidence>
<feature type="compositionally biased region" description="Basic and acidic residues" evidence="1">
    <location>
        <begin position="1293"/>
        <end position="1303"/>
    </location>
</feature>
<dbReference type="GO" id="GO:0000917">
    <property type="term" value="P:division septum assembly"/>
    <property type="evidence" value="ECO:0007669"/>
    <property type="project" value="TreeGrafter"/>
</dbReference>
<feature type="compositionally biased region" description="Low complexity" evidence="1">
    <location>
        <begin position="1304"/>
        <end position="1314"/>
    </location>
</feature>
<comment type="caution">
    <text evidence="2">The sequence shown here is derived from an EMBL/GenBank/DDBJ whole genome shotgun (WGS) entry which is preliminary data.</text>
</comment>
<dbReference type="PANTHER" id="PTHR36419:SF1">
    <property type="entry name" value="RHO1 GEF LOCALIZING PROTEIN 1"/>
    <property type="match status" value="1"/>
</dbReference>
<feature type="region of interest" description="Disordered" evidence="1">
    <location>
        <begin position="881"/>
        <end position="991"/>
    </location>
</feature>
<feature type="compositionally biased region" description="Basic and acidic residues" evidence="1">
    <location>
        <begin position="613"/>
        <end position="628"/>
    </location>
</feature>
<feature type="compositionally biased region" description="Low complexity" evidence="1">
    <location>
        <begin position="1044"/>
        <end position="1068"/>
    </location>
</feature>
<evidence type="ECO:0000313" key="3">
    <source>
        <dbReference type="Proteomes" id="UP000239560"/>
    </source>
</evidence>
<feature type="compositionally biased region" description="Pro residues" evidence="1">
    <location>
        <begin position="1204"/>
        <end position="1213"/>
    </location>
</feature>
<feature type="compositionally biased region" description="Basic and acidic residues" evidence="1">
    <location>
        <begin position="1240"/>
        <end position="1257"/>
    </location>
</feature>
<name>A0A2T0AC91_RHOTO</name>
<feature type="region of interest" description="Disordered" evidence="1">
    <location>
        <begin position="508"/>
        <end position="661"/>
    </location>
</feature>
<evidence type="ECO:0000256" key="1">
    <source>
        <dbReference type="SAM" id="MobiDB-lite"/>
    </source>
</evidence>
<dbReference type="OrthoDB" id="4001642at2759"/>